<evidence type="ECO:0000313" key="2">
    <source>
        <dbReference type="EMBL" id="WIH94627.1"/>
    </source>
</evidence>
<dbReference type="Pfam" id="PF14281">
    <property type="entry name" value="PDDEXK_4"/>
    <property type="match status" value="1"/>
</dbReference>
<feature type="coiled-coil region" evidence="1">
    <location>
        <begin position="380"/>
        <end position="407"/>
    </location>
</feature>
<gene>
    <name evidence="2" type="ORF">NEH99_10075</name>
</gene>
<dbReference type="EMBL" id="CP098754">
    <property type="protein sequence ID" value="WIH94627.1"/>
    <property type="molecule type" value="Genomic_DNA"/>
</dbReference>
<keyword evidence="1" id="KW-0175">Coiled coil</keyword>
<dbReference type="Proteomes" id="UP001242021">
    <property type="component" value="Chromosome"/>
</dbReference>
<evidence type="ECO:0000313" key="3">
    <source>
        <dbReference type="Proteomes" id="UP001242021"/>
    </source>
</evidence>
<sequence>MNKTENILTDIFNLKLYIENKIENFPTRFNIVDSIVGAHKETSNTKLLGNFLDCTFEKNYKFVNSLLEYIKNNCTINNDSFKKINFYDKNITVNIEKEVLINIEEKGRIDILLTSDEYNIIIENKINIRDRENQLQKYYNAVYNGTKKNTYVIYLTPNGDEPQNNFDSKESPILLSHKTIIDWLESIKEIDEIKNNNSLFSAITQIIETEQIITNLLEENMQKKAIEEYFEKNKEQFNKYEIVADYANLLQETRKFILDKYYEYFENNIKIHINNLKLFFESKKDIKNKKVNYEGKEIDDKIKKGEDFCQAIVELNTKSFQIVFEFGRFTPTKFCIYYGIKCDNDENRLNQLRNIKDEILNCFTCGVSSNIEENIESGWYVDYTLNLNNLEKEIKIAEDDMLHLYNLLKDNKL</sequence>
<protein>
    <submittedName>
        <fullName evidence="2">PD-(D/E)XK nuclease family protein</fullName>
    </submittedName>
</protein>
<accession>A0AAJ6KD16</accession>
<reference evidence="2" key="1">
    <citation type="submission" date="2022-06" db="EMBL/GenBank/DDBJ databases">
        <title>Brachyspira pilosicoli from pigs in Switzerland.</title>
        <authorList>
            <person name="Schmitt S."/>
            <person name="Arnold M."/>
            <person name="Rossano A."/>
            <person name="Perreten V."/>
        </authorList>
    </citation>
    <scope>NUCLEOTIDE SEQUENCE</scope>
    <source>
        <strain evidence="2">MEI4028</strain>
    </source>
</reference>
<name>A0AAJ6KD16_BRAPL</name>
<dbReference type="InterPro" id="IPR029470">
    <property type="entry name" value="PDDEXK_4"/>
</dbReference>
<dbReference type="AlphaFoldDB" id="A0AAJ6KD16"/>
<proteinExistence type="predicted"/>
<organism evidence="2 3">
    <name type="scientific">Brachyspira pilosicoli</name>
    <name type="common">Serpulina pilosicoli</name>
    <dbReference type="NCBI Taxonomy" id="52584"/>
    <lineage>
        <taxon>Bacteria</taxon>
        <taxon>Pseudomonadati</taxon>
        <taxon>Spirochaetota</taxon>
        <taxon>Spirochaetia</taxon>
        <taxon>Brachyspirales</taxon>
        <taxon>Brachyspiraceae</taxon>
        <taxon>Brachyspira</taxon>
    </lineage>
</organism>
<evidence type="ECO:0000256" key="1">
    <source>
        <dbReference type="SAM" id="Coils"/>
    </source>
</evidence>
<dbReference type="RefSeq" id="WP_157159481.1">
    <property type="nucleotide sequence ID" value="NZ_CP098752.1"/>
</dbReference>